<dbReference type="InParanoid" id="H2XJL3"/>
<proteinExistence type="predicted"/>
<reference evidence="1" key="4">
    <citation type="submission" date="2025-09" db="UniProtKB">
        <authorList>
            <consortium name="Ensembl"/>
        </authorList>
    </citation>
    <scope>IDENTIFICATION</scope>
</reference>
<organism evidence="1 2">
    <name type="scientific">Ciona intestinalis</name>
    <name type="common">Transparent sea squirt</name>
    <name type="synonym">Ascidia intestinalis</name>
    <dbReference type="NCBI Taxonomy" id="7719"/>
    <lineage>
        <taxon>Eukaryota</taxon>
        <taxon>Metazoa</taxon>
        <taxon>Chordata</taxon>
        <taxon>Tunicata</taxon>
        <taxon>Ascidiacea</taxon>
        <taxon>Phlebobranchia</taxon>
        <taxon>Cionidae</taxon>
        <taxon>Ciona</taxon>
    </lineage>
</organism>
<evidence type="ECO:0000313" key="1">
    <source>
        <dbReference type="Ensembl" id="ENSCINP00000029845.1"/>
    </source>
</evidence>
<dbReference type="HOGENOM" id="CLU_1051813_0_0_1"/>
<sequence length="265" mass="28352">MENSTNSLFDGFGDNFLEDLVTNEQNENRNNINKYNESSGGSLDILQQSLQAAEIINNESSADFDGLDDFSFNLSSSYGKEESLNDLYGTSLTSNQSKLNSSEQFDASQFLNLPQQDTSKNNQTLNGTSVPSKAVYISESSAPLTVTWSNSPTAPGNSINTVTIPTTNVPNAAQGYNESSNVGNNSFKIQLSSNVGNSQQSGVYVITSHQLQQNSSVYTTISQSTASAQSRTYLVSNGGSNFYSAPAQTFTSNSQIAPSVVQASN</sequence>
<evidence type="ECO:0000313" key="2">
    <source>
        <dbReference type="Proteomes" id="UP000008144"/>
    </source>
</evidence>
<protein>
    <submittedName>
        <fullName evidence="1">Uncharacterized protein</fullName>
    </submittedName>
</protein>
<reference evidence="1" key="2">
    <citation type="journal article" date="2008" name="Genome Biol.">
        <title>Improved genome assembly and evidence-based global gene model set for the chordate Ciona intestinalis: new insight into intron and operon populations.</title>
        <authorList>
            <person name="Satou Y."/>
            <person name="Mineta K."/>
            <person name="Ogasawara M."/>
            <person name="Sasakura Y."/>
            <person name="Shoguchi E."/>
            <person name="Ueno K."/>
            <person name="Yamada L."/>
            <person name="Matsumoto J."/>
            <person name="Wasserscheid J."/>
            <person name="Dewar K."/>
            <person name="Wiley G.B."/>
            <person name="Macmil S.L."/>
            <person name="Roe B.A."/>
            <person name="Zeller R.W."/>
            <person name="Hastings K.E."/>
            <person name="Lemaire P."/>
            <person name="Lindquist E."/>
            <person name="Endo T."/>
            <person name="Hotta K."/>
            <person name="Inaba K."/>
        </authorList>
    </citation>
    <scope>NUCLEOTIDE SEQUENCE [LARGE SCALE GENOMIC DNA]</scope>
    <source>
        <strain evidence="1">wild type</strain>
    </source>
</reference>
<keyword evidence="2" id="KW-1185">Reference proteome</keyword>
<accession>H2XJL3</accession>
<name>H2XJL3_CIOIN</name>
<reference evidence="1" key="3">
    <citation type="submission" date="2025-08" db="UniProtKB">
        <authorList>
            <consortium name="Ensembl"/>
        </authorList>
    </citation>
    <scope>IDENTIFICATION</scope>
</reference>
<dbReference type="Proteomes" id="UP000008144">
    <property type="component" value="Chromosome 4"/>
</dbReference>
<reference evidence="2" key="1">
    <citation type="journal article" date="2002" name="Science">
        <title>The draft genome of Ciona intestinalis: insights into chordate and vertebrate origins.</title>
        <authorList>
            <person name="Dehal P."/>
            <person name="Satou Y."/>
            <person name="Campbell R.K."/>
            <person name="Chapman J."/>
            <person name="Degnan B."/>
            <person name="De Tomaso A."/>
            <person name="Davidson B."/>
            <person name="Di Gregorio A."/>
            <person name="Gelpke M."/>
            <person name="Goodstein D.M."/>
            <person name="Harafuji N."/>
            <person name="Hastings K.E."/>
            <person name="Ho I."/>
            <person name="Hotta K."/>
            <person name="Huang W."/>
            <person name="Kawashima T."/>
            <person name="Lemaire P."/>
            <person name="Martinez D."/>
            <person name="Meinertzhagen I.A."/>
            <person name="Necula S."/>
            <person name="Nonaka M."/>
            <person name="Putnam N."/>
            <person name="Rash S."/>
            <person name="Saiga H."/>
            <person name="Satake M."/>
            <person name="Terry A."/>
            <person name="Yamada L."/>
            <person name="Wang H.G."/>
            <person name="Awazu S."/>
            <person name="Azumi K."/>
            <person name="Boore J."/>
            <person name="Branno M."/>
            <person name="Chin-Bow S."/>
            <person name="DeSantis R."/>
            <person name="Doyle S."/>
            <person name="Francino P."/>
            <person name="Keys D.N."/>
            <person name="Haga S."/>
            <person name="Hayashi H."/>
            <person name="Hino K."/>
            <person name="Imai K.S."/>
            <person name="Inaba K."/>
            <person name="Kano S."/>
            <person name="Kobayashi K."/>
            <person name="Kobayashi M."/>
            <person name="Lee B.I."/>
            <person name="Makabe K.W."/>
            <person name="Manohar C."/>
            <person name="Matassi G."/>
            <person name="Medina M."/>
            <person name="Mochizuki Y."/>
            <person name="Mount S."/>
            <person name="Morishita T."/>
            <person name="Miura S."/>
            <person name="Nakayama A."/>
            <person name="Nishizaka S."/>
            <person name="Nomoto H."/>
            <person name="Ohta F."/>
            <person name="Oishi K."/>
            <person name="Rigoutsos I."/>
            <person name="Sano M."/>
            <person name="Sasaki A."/>
            <person name="Sasakura Y."/>
            <person name="Shoguchi E."/>
            <person name="Shin-i T."/>
            <person name="Spagnuolo A."/>
            <person name="Stainier D."/>
            <person name="Suzuki M.M."/>
            <person name="Tassy O."/>
            <person name="Takatori N."/>
            <person name="Tokuoka M."/>
            <person name="Yagi K."/>
            <person name="Yoshizaki F."/>
            <person name="Wada S."/>
            <person name="Zhang C."/>
            <person name="Hyatt P.D."/>
            <person name="Larimer F."/>
            <person name="Detter C."/>
            <person name="Doggett N."/>
            <person name="Glavina T."/>
            <person name="Hawkins T."/>
            <person name="Richardson P."/>
            <person name="Lucas S."/>
            <person name="Kohara Y."/>
            <person name="Levine M."/>
            <person name="Satoh N."/>
            <person name="Rokhsar D.S."/>
        </authorList>
    </citation>
    <scope>NUCLEOTIDE SEQUENCE [LARGE SCALE GENOMIC DNA]</scope>
</reference>
<dbReference type="AlphaFoldDB" id="H2XJL3"/>
<dbReference type="EMBL" id="EAAA01001977">
    <property type="status" value="NOT_ANNOTATED_CDS"/>
    <property type="molecule type" value="Genomic_DNA"/>
</dbReference>
<dbReference type="Ensembl" id="ENSCINT00000034685.1">
    <property type="protein sequence ID" value="ENSCINP00000029845.1"/>
    <property type="gene ID" value="ENSCING00000021792.1"/>
</dbReference>